<keyword evidence="3" id="KW-0812">Transmembrane</keyword>
<dbReference type="AlphaFoldDB" id="A0A7C6E9C1"/>
<feature type="domain" description="M23ase beta-sheet core" evidence="4">
    <location>
        <begin position="169"/>
        <end position="263"/>
    </location>
</feature>
<keyword evidence="1" id="KW-0732">Signal</keyword>
<dbReference type="Gene3D" id="2.70.70.10">
    <property type="entry name" value="Glucose Permease (Domain IIA)"/>
    <property type="match status" value="1"/>
</dbReference>
<accession>A0A7C6E9C1</accession>
<dbReference type="InterPro" id="IPR011055">
    <property type="entry name" value="Dup_hybrid_motif"/>
</dbReference>
<dbReference type="PANTHER" id="PTHR21666:SF289">
    <property type="entry name" value="L-ALA--D-GLU ENDOPEPTIDASE"/>
    <property type="match status" value="1"/>
</dbReference>
<name>A0A7C6E9C1_UNCW3</name>
<keyword evidence="2" id="KW-0175">Coiled coil</keyword>
<evidence type="ECO:0000256" key="2">
    <source>
        <dbReference type="SAM" id="Coils"/>
    </source>
</evidence>
<reference evidence="5" key="1">
    <citation type="journal article" date="2020" name="mSystems">
        <title>Genome- and Community-Level Interaction Insights into Carbon Utilization and Element Cycling Functions of Hydrothermarchaeota in Hydrothermal Sediment.</title>
        <authorList>
            <person name="Zhou Z."/>
            <person name="Liu Y."/>
            <person name="Xu W."/>
            <person name="Pan J."/>
            <person name="Luo Z.H."/>
            <person name="Li M."/>
        </authorList>
    </citation>
    <scope>NUCLEOTIDE SEQUENCE [LARGE SCALE GENOMIC DNA]</scope>
    <source>
        <strain evidence="5">SpSt-876</strain>
    </source>
</reference>
<sequence>MARKEVTFVVVPNYQNKSYSKTLSLTLLRFLFVLLCILIIGVGGAIYSTVRFSYTILKMNYLIRRNAQLEAEYAKLKAVKERLARLEAESEKIKNMLGVPKSPPKIDFLSASDGLAETGTLTTAQGTNKNKLDSLSPELANQLTKEKIQYIPAQSPLTSYVISKGFDSTHPGVDLVAPLGTPVQTTADGIIKETGEDSIYGKYVIIEHGMDYTSFYGHLRRTIKNKGDKVKRGDFIGYLGASGKVTAPHLHFEITYKGKKIDPVSFLHLKRARL</sequence>
<proteinExistence type="predicted"/>
<dbReference type="EMBL" id="DTLI01000007">
    <property type="protein sequence ID" value="HHS51257.1"/>
    <property type="molecule type" value="Genomic_DNA"/>
</dbReference>
<feature type="coiled-coil region" evidence="2">
    <location>
        <begin position="59"/>
        <end position="96"/>
    </location>
</feature>
<dbReference type="CDD" id="cd12797">
    <property type="entry name" value="M23_peptidase"/>
    <property type="match status" value="1"/>
</dbReference>
<dbReference type="Pfam" id="PF01551">
    <property type="entry name" value="Peptidase_M23"/>
    <property type="match status" value="1"/>
</dbReference>
<evidence type="ECO:0000256" key="1">
    <source>
        <dbReference type="ARBA" id="ARBA00022729"/>
    </source>
</evidence>
<dbReference type="InterPro" id="IPR050570">
    <property type="entry name" value="Cell_wall_metabolism_enzyme"/>
</dbReference>
<evidence type="ECO:0000256" key="3">
    <source>
        <dbReference type="SAM" id="Phobius"/>
    </source>
</evidence>
<keyword evidence="3" id="KW-0472">Membrane</keyword>
<dbReference type="InterPro" id="IPR016047">
    <property type="entry name" value="M23ase_b-sheet_dom"/>
</dbReference>
<dbReference type="GO" id="GO:0004222">
    <property type="term" value="F:metalloendopeptidase activity"/>
    <property type="evidence" value="ECO:0007669"/>
    <property type="project" value="TreeGrafter"/>
</dbReference>
<evidence type="ECO:0000259" key="4">
    <source>
        <dbReference type="Pfam" id="PF01551"/>
    </source>
</evidence>
<dbReference type="PANTHER" id="PTHR21666">
    <property type="entry name" value="PEPTIDASE-RELATED"/>
    <property type="match status" value="1"/>
</dbReference>
<organism evidence="5">
    <name type="scientific">candidate division WOR-3 bacterium</name>
    <dbReference type="NCBI Taxonomy" id="2052148"/>
    <lineage>
        <taxon>Bacteria</taxon>
        <taxon>Bacteria division WOR-3</taxon>
    </lineage>
</organism>
<comment type="caution">
    <text evidence="5">The sequence shown here is derived from an EMBL/GenBank/DDBJ whole genome shotgun (WGS) entry which is preliminary data.</text>
</comment>
<gene>
    <name evidence="5" type="ORF">ENW73_00110</name>
</gene>
<dbReference type="SUPFAM" id="SSF51261">
    <property type="entry name" value="Duplicated hybrid motif"/>
    <property type="match status" value="1"/>
</dbReference>
<keyword evidence="3" id="KW-1133">Transmembrane helix</keyword>
<feature type="transmembrane region" description="Helical" evidence="3">
    <location>
        <begin position="27"/>
        <end position="50"/>
    </location>
</feature>
<protein>
    <recommendedName>
        <fullName evidence="4">M23ase beta-sheet core domain-containing protein</fullName>
    </recommendedName>
</protein>
<evidence type="ECO:0000313" key="5">
    <source>
        <dbReference type="EMBL" id="HHS51257.1"/>
    </source>
</evidence>